<sequence>MKRLNVAFYFCVDLSAWRYLHGDIGMCEQTVFNAFERYQIIGFARVACINLERQCNDEKLGATNLRLFI</sequence>
<gene>
    <name evidence="1" type="ORF">ACA29_05275</name>
</gene>
<evidence type="ECO:0000313" key="1">
    <source>
        <dbReference type="EMBL" id="KRG15504.1"/>
    </source>
</evidence>
<organism evidence="1 2">
    <name type="scientific">Lederbergia galactosidilytica</name>
    <dbReference type="NCBI Taxonomy" id="217031"/>
    <lineage>
        <taxon>Bacteria</taxon>
        <taxon>Bacillati</taxon>
        <taxon>Bacillota</taxon>
        <taxon>Bacilli</taxon>
        <taxon>Bacillales</taxon>
        <taxon>Bacillaceae</taxon>
        <taxon>Lederbergia</taxon>
    </lineage>
</organism>
<dbReference type="PATRIC" id="fig|217031.4.peg.1775"/>
<dbReference type="AlphaFoldDB" id="A0A0Q9Y367"/>
<comment type="caution">
    <text evidence="1">The sequence shown here is derived from an EMBL/GenBank/DDBJ whole genome shotgun (WGS) entry which is preliminary data.</text>
</comment>
<evidence type="ECO:0000313" key="2">
    <source>
        <dbReference type="Proteomes" id="UP000053881"/>
    </source>
</evidence>
<reference evidence="1 2" key="1">
    <citation type="submission" date="2015-06" db="EMBL/GenBank/DDBJ databases">
        <title>Genome sequencing project of Bacillus galactosidilyticus PL133.</title>
        <authorList>
            <person name="Gaiero J."/>
            <person name="Nicol R."/>
            <person name="Habash M."/>
        </authorList>
    </citation>
    <scope>NUCLEOTIDE SEQUENCE [LARGE SCALE GENOMIC DNA]</scope>
    <source>
        <strain evidence="1 2">PL133</strain>
    </source>
</reference>
<proteinExistence type="predicted"/>
<name>A0A0Q9Y367_9BACI</name>
<dbReference type="EMBL" id="LGPB01000051">
    <property type="protein sequence ID" value="KRG15504.1"/>
    <property type="molecule type" value="Genomic_DNA"/>
</dbReference>
<protein>
    <submittedName>
        <fullName evidence="1">Uncharacterized protein</fullName>
    </submittedName>
</protein>
<accession>A0A0Q9Y367</accession>
<dbReference type="Proteomes" id="UP000053881">
    <property type="component" value="Unassembled WGS sequence"/>
</dbReference>